<keyword evidence="2" id="KW-1133">Transmembrane helix</keyword>
<evidence type="ECO:0000313" key="4">
    <source>
        <dbReference type="Proteomes" id="UP001211907"/>
    </source>
</evidence>
<dbReference type="AlphaFoldDB" id="A0AAD5SP74"/>
<accession>A0AAD5SP74</accession>
<keyword evidence="2" id="KW-0812">Transmembrane</keyword>
<keyword evidence="2" id="KW-0472">Membrane</keyword>
<evidence type="ECO:0000256" key="2">
    <source>
        <dbReference type="SAM" id="Phobius"/>
    </source>
</evidence>
<name>A0AAD5SP74_9FUNG</name>
<dbReference type="InterPro" id="IPR036426">
    <property type="entry name" value="Bulb-type_lectin_dom_sf"/>
</dbReference>
<feature type="compositionally biased region" description="Low complexity" evidence="1">
    <location>
        <begin position="181"/>
        <end position="206"/>
    </location>
</feature>
<feature type="region of interest" description="Disordered" evidence="1">
    <location>
        <begin position="175"/>
        <end position="206"/>
    </location>
</feature>
<reference evidence="3" key="1">
    <citation type="submission" date="2020-05" db="EMBL/GenBank/DDBJ databases">
        <title>Phylogenomic resolution of chytrid fungi.</title>
        <authorList>
            <person name="Stajich J.E."/>
            <person name="Amses K."/>
            <person name="Simmons R."/>
            <person name="Seto K."/>
            <person name="Myers J."/>
            <person name="Bonds A."/>
            <person name="Quandt C.A."/>
            <person name="Barry K."/>
            <person name="Liu P."/>
            <person name="Grigoriev I."/>
            <person name="Longcore J.E."/>
            <person name="James T.Y."/>
        </authorList>
    </citation>
    <scope>NUCLEOTIDE SEQUENCE</scope>
    <source>
        <strain evidence="3">JEL0513</strain>
    </source>
</reference>
<sequence length="433" mass="46399">MSVGSDGRCIGFSKYAGNYTLDNQVCISAGTTLSKCDSLFTTTGSDLYVFLVQDDGNLGFYYCYALFTYETGFQCNHTGLALWSSYAYTGPAVNTSFTYGVDGDLSVTGGHTFSLDTYGSDGLFCVDSVAGSLTLYNAGPSSLSNRLWQTECSTTNCSSSYLLSGYPSTAASPGPKAIIPSSTTSRSTTSQPTATKTISATTTTTTTAPASNNTANVPAIAGGVVGAVVLVALLVFAYYYYSKRQPKNDSYESININGLTPTPYAPTPHTSTPIPVRVASLGVENTVSSSSSLSIPQRIPVHTAQFETPPFDKQRAVTSFFDGISSRQQQPHGLYSNSSFKTNSISPPKFEVLDMSRVYEWTVEEAATWIFRNGGGEVGYTRAKEERITGHSLLSEKIDDIMKVIPTEKFGDKAVLRVALVDLQNNVSLPVYS</sequence>
<dbReference type="Gene3D" id="2.90.10.10">
    <property type="entry name" value="Bulb-type lectin domain"/>
    <property type="match status" value="1"/>
</dbReference>
<keyword evidence="4" id="KW-1185">Reference proteome</keyword>
<dbReference type="InterPro" id="IPR013761">
    <property type="entry name" value="SAM/pointed_sf"/>
</dbReference>
<proteinExistence type="predicted"/>
<evidence type="ECO:0000313" key="3">
    <source>
        <dbReference type="EMBL" id="KAJ3087371.1"/>
    </source>
</evidence>
<dbReference type="SUPFAM" id="SSF47769">
    <property type="entry name" value="SAM/Pointed domain"/>
    <property type="match status" value="1"/>
</dbReference>
<protein>
    <submittedName>
        <fullName evidence="3">Uncharacterized protein</fullName>
    </submittedName>
</protein>
<dbReference type="Proteomes" id="UP001211907">
    <property type="component" value="Unassembled WGS sequence"/>
</dbReference>
<feature type="transmembrane region" description="Helical" evidence="2">
    <location>
        <begin position="219"/>
        <end position="241"/>
    </location>
</feature>
<dbReference type="EMBL" id="JADGJH010004071">
    <property type="protein sequence ID" value="KAJ3087371.1"/>
    <property type="molecule type" value="Genomic_DNA"/>
</dbReference>
<evidence type="ECO:0000256" key="1">
    <source>
        <dbReference type="SAM" id="MobiDB-lite"/>
    </source>
</evidence>
<organism evidence="3 4">
    <name type="scientific">Physocladia obscura</name>
    <dbReference type="NCBI Taxonomy" id="109957"/>
    <lineage>
        <taxon>Eukaryota</taxon>
        <taxon>Fungi</taxon>
        <taxon>Fungi incertae sedis</taxon>
        <taxon>Chytridiomycota</taxon>
        <taxon>Chytridiomycota incertae sedis</taxon>
        <taxon>Chytridiomycetes</taxon>
        <taxon>Chytridiales</taxon>
        <taxon>Chytriomycetaceae</taxon>
        <taxon>Physocladia</taxon>
    </lineage>
</organism>
<dbReference type="Gene3D" id="1.10.150.50">
    <property type="entry name" value="Transcription Factor, Ets-1"/>
    <property type="match status" value="1"/>
</dbReference>
<gene>
    <name evidence="3" type="ORF">HK100_008383</name>
</gene>
<comment type="caution">
    <text evidence="3">The sequence shown here is derived from an EMBL/GenBank/DDBJ whole genome shotgun (WGS) entry which is preliminary data.</text>
</comment>